<dbReference type="RefSeq" id="WP_077350212.1">
    <property type="nucleotide sequence ID" value="NZ_CP019607.1"/>
</dbReference>
<organism evidence="2 3">
    <name type="scientific">Tessaracoccus flavescens</name>
    <dbReference type="NCBI Taxonomy" id="399497"/>
    <lineage>
        <taxon>Bacteria</taxon>
        <taxon>Bacillati</taxon>
        <taxon>Actinomycetota</taxon>
        <taxon>Actinomycetes</taxon>
        <taxon>Propionibacteriales</taxon>
        <taxon>Propionibacteriaceae</taxon>
        <taxon>Tessaracoccus</taxon>
    </lineage>
</organism>
<protein>
    <submittedName>
        <fullName evidence="2">Uncharacterized protein</fullName>
    </submittedName>
</protein>
<name>A0A1Q2CYS0_9ACTN</name>
<feature type="transmembrane region" description="Helical" evidence="1">
    <location>
        <begin position="35"/>
        <end position="53"/>
    </location>
</feature>
<dbReference type="STRING" id="399497.BW733_10295"/>
<keyword evidence="3" id="KW-1185">Reference proteome</keyword>
<sequence>MNVNPLVLHRVGTLMVLLLIGLTAILFIAGSDYSWLGMGATGLALLAWALVDLEFGSRRRAVMAALGVALSLFGLLPWFDLLSAHAA</sequence>
<reference evidence="2 3" key="1">
    <citation type="journal article" date="2008" name="Int. J. Syst. Evol. Microbiol.">
        <title>Tessaracoccus flavescens sp. nov., isolated from marine sediment.</title>
        <authorList>
            <person name="Lee D.W."/>
            <person name="Lee S.D."/>
        </authorList>
    </citation>
    <scope>NUCLEOTIDE SEQUENCE [LARGE SCALE GENOMIC DNA]</scope>
    <source>
        <strain evidence="2 3">SST-39T</strain>
    </source>
</reference>
<gene>
    <name evidence="2" type="ORF">BW733_10295</name>
</gene>
<proteinExistence type="predicted"/>
<dbReference type="AlphaFoldDB" id="A0A1Q2CYS0"/>
<keyword evidence="1" id="KW-0472">Membrane</keyword>
<dbReference type="Proteomes" id="UP000188235">
    <property type="component" value="Chromosome"/>
</dbReference>
<keyword evidence="1" id="KW-0812">Transmembrane</keyword>
<accession>A0A1Q2CYS0</accession>
<evidence type="ECO:0000256" key="1">
    <source>
        <dbReference type="SAM" id="Phobius"/>
    </source>
</evidence>
<evidence type="ECO:0000313" key="2">
    <source>
        <dbReference type="EMBL" id="AQP51161.1"/>
    </source>
</evidence>
<evidence type="ECO:0000313" key="3">
    <source>
        <dbReference type="Proteomes" id="UP000188235"/>
    </source>
</evidence>
<feature type="transmembrane region" description="Helical" evidence="1">
    <location>
        <begin position="60"/>
        <end position="79"/>
    </location>
</feature>
<feature type="transmembrane region" description="Helical" evidence="1">
    <location>
        <begin position="7"/>
        <end position="29"/>
    </location>
</feature>
<dbReference type="EMBL" id="CP019607">
    <property type="protein sequence ID" value="AQP51161.1"/>
    <property type="molecule type" value="Genomic_DNA"/>
</dbReference>
<keyword evidence="1" id="KW-1133">Transmembrane helix</keyword>
<dbReference type="KEGG" id="tfa:BW733_10295"/>